<evidence type="ECO:0000313" key="2">
    <source>
        <dbReference type="Proteomes" id="UP000814140"/>
    </source>
</evidence>
<sequence>MLQHALAERRTQLCCIACELVFVDEDRCTAQRSKRYTTVSRLRPQVPLAALDQHERTSPAHPYRSRHKKSFSEEADLKSHNVVHNQHLVIRCEVRSIIKEDDLESHYRAFPNQPRCDQCQVGFLTTGHFNKHCSCPSPRPDLPGKLRIAAGSTNAQRPTPNAQSTRLQSLRRPVQGRRDLGGGPVPSFTNPTSTSQVLEAMEASALTLRIIRSAEAWHPPPPLSIRRGREMAVGAERRRANSEASDEPTSLSDTCNGSIIPLSTPTLSSFDIESESGSEPRRGRRLALRILLLVPAHSADTPLAAYIKPYQEAIDQCAAEWREGFGKGGKEMQSVDVVLRDMTADRWHDGYQFIGIRWSAGCAPSPIGFPPRLARRDTCRSRVLSSRCRQPHRHSGSATRTKSFGLAEEQTHVWLIEVENQTLAVFLIHDLPTAVSLFYAHCKCPSAYQWETQPAGALARTRSARLHTLRLSAAHYRMAAAFYPDICNFLASSSPTSISSQHKSVGYVNPATTGPSIGAVFISPLLHLLSSHAANTPLLADSLHSLTHISLLAVARGPPWLVIDDVQPRISFRRCMAFPVPRHQPARFPRLYDRASSEGKRSEPGLVRELLKRIQKQLSHVHGSYGALDMMEGHCDRCSPRKVERQTYTAQLESWRQWDPSELLAGR</sequence>
<reference evidence="1" key="2">
    <citation type="journal article" date="2022" name="New Phytol.">
        <title>Evolutionary transition to the ectomycorrhizal habit in the genomes of a hyperdiverse lineage of mushroom-forming fungi.</title>
        <authorList>
            <person name="Looney B."/>
            <person name="Miyauchi S."/>
            <person name="Morin E."/>
            <person name="Drula E."/>
            <person name="Courty P.E."/>
            <person name="Kohler A."/>
            <person name="Kuo A."/>
            <person name="LaButti K."/>
            <person name="Pangilinan J."/>
            <person name="Lipzen A."/>
            <person name="Riley R."/>
            <person name="Andreopoulos W."/>
            <person name="He G."/>
            <person name="Johnson J."/>
            <person name="Nolan M."/>
            <person name="Tritt A."/>
            <person name="Barry K.W."/>
            <person name="Grigoriev I.V."/>
            <person name="Nagy L.G."/>
            <person name="Hibbett D."/>
            <person name="Henrissat B."/>
            <person name="Matheny P.B."/>
            <person name="Labbe J."/>
            <person name="Martin F.M."/>
        </authorList>
    </citation>
    <scope>NUCLEOTIDE SEQUENCE</scope>
    <source>
        <strain evidence="1">HHB10654</strain>
    </source>
</reference>
<keyword evidence="2" id="KW-1185">Reference proteome</keyword>
<dbReference type="EMBL" id="MU277246">
    <property type="protein sequence ID" value="KAI0057520.1"/>
    <property type="molecule type" value="Genomic_DNA"/>
</dbReference>
<evidence type="ECO:0000313" key="1">
    <source>
        <dbReference type="EMBL" id="KAI0057520.1"/>
    </source>
</evidence>
<dbReference type="Proteomes" id="UP000814140">
    <property type="component" value="Unassembled WGS sequence"/>
</dbReference>
<accession>A0ACB8SN36</accession>
<reference evidence="1" key="1">
    <citation type="submission" date="2021-03" db="EMBL/GenBank/DDBJ databases">
        <authorList>
            <consortium name="DOE Joint Genome Institute"/>
            <person name="Ahrendt S."/>
            <person name="Looney B.P."/>
            <person name="Miyauchi S."/>
            <person name="Morin E."/>
            <person name="Drula E."/>
            <person name="Courty P.E."/>
            <person name="Chicoki N."/>
            <person name="Fauchery L."/>
            <person name="Kohler A."/>
            <person name="Kuo A."/>
            <person name="Labutti K."/>
            <person name="Pangilinan J."/>
            <person name="Lipzen A."/>
            <person name="Riley R."/>
            <person name="Andreopoulos W."/>
            <person name="He G."/>
            <person name="Johnson J."/>
            <person name="Barry K.W."/>
            <person name="Grigoriev I.V."/>
            <person name="Nagy L."/>
            <person name="Hibbett D."/>
            <person name="Henrissat B."/>
            <person name="Matheny P.B."/>
            <person name="Labbe J."/>
            <person name="Martin F."/>
        </authorList>
    </citation>
    <scope>NUCLEOTIDE SEQUENCE</scope>
    <source>
        <strain evidence="1">HHB10654</strain>
    </source>
</reference>
<name>A0ACB8SN36_9AGAM</name>
<proteinExistence type="predicted"/>
<protein>
    <submittedName>
        <fullName evidence="1">Uncharacterized protein</fullName>
    </submittedName>
</protein>
<comment type="caution">
    <text evidence="1">The sequence shown here is derived from an EMBL/GenBank/DDBJ whole genome shotgun (WGS) entry which is preliminary data.</text>
</comment>
<gene>
    <name evidence="1" type="ORF">BV25DRAFT_1841625</name>
</gene>
<organism evidence="1 2">
    <name type="scientific">Artomyces pyxidatus</name>
    <dbReference type="NCBI Taxonomy" id="48021"/>
    <lineage>
        <taxon>Eukaryota</taxon>
        <taxon>Fungi</taxon>
        <taxon>Dikarya</taxon>
        <taxon>Basidiomycota</taxon>
        <taxon>Agaricomycotina</taxon>
        <taxon>Agaricomycetes</taxon>
        <taxon>Russulales</taxon>
        <taxon>Auriscalpiaceae</taxon>
        <taxon>Artomyces</taxon>
    </lineage>
</organism>